<dbReference type="STRING" id="1095629.A0A0C9Y5T9"/>
<feature type="region of interest" description="Disordered" evidence="1">
    <location>
        <begin position="157"/>
        <end position="202"/>
    </location>
</feature>
<evidence type="ECO:0000256" key="1">
    <source>
        <dbReference type="SAM" id="MobiDB-lite"/>
    </source>
</evidence>
<dbReference type="AlphaFoldDB" id="A0A0C9Y5T9"/>
<dbReference type="PROSITE" id="PS50142">
    <property type="entry name" value="RNASE_3_2"/>
    <property type="match status" value="1"/>
</dbReference>
<dbReference type="Proteomes" id="UP000054477">
    <property type="component" value="Unassembled WGS sequence"/>
</dbReference>
<dbReference type="GO" id="GO:0004525">
    <property type="term" value="F:ribonuclease III activity"/>
    <property type="evidence" value="ECO:0007669"/>
    <property type="project" value="InterPro"/>
</dbReference>
<dbReference type="Pfam" id="PF00636">
    <property type="entry name" value="Ribonuclease_3"/>
    <property type="match status" value="1"/>
</dbReference>
<gene>
    <name evidence="3" type="ORF">K443DRAFT_130328</name>
</gene>
<keyword evidence="4" id="KW-1185">Reference proteome</keyword>
<accession>A0A0C9Y5T9</accession>
<name>A0A0C9Y5T9_9AGAR</name>
<dbReference type="InterPro" id="IPR000999">
    <property type="entry name" value="RNase_III_dom"/>
</dbReference>
<feature type="compositionally biased region" description="Low complexity" evidence="1">
    <location>
        <begin position="190"/>
        <end position="202"/>
    </location>
</feature>
<dbReference type="CDD" id="cd00593">
    <property type="entry name" value="RIBOc"/>
    <property type="match status" value="1"/>
</dbReference>
<reference evidence="3 4" key="1">
    <citation type="submission" date="2014-04" db="EMBL/GenBank/DDBJ databases">
        <authorList>
            <consortium name="DOE Joint Genome Institute"/>
            <person name="Kuo A."/>
            <person name="Kohler A."/>
            <person name="Nagy L.G."/>
            <person name="Floudas D."/>
            <person name="Copeland A."/>
            <person name="Barry K.W."/>
            <person name="Cichocki N."/>
            <person name="Veneault-Fourrey C."/>
            <person name="LaButti K."/>
            <person name="Lindquist E.A."/>
            <person name="Lipzen A."/>
            <person name="Lundell T."/>
            <person name="Morin E."/>
            <person name="Murat C."/>
            <person name="Sun H."/>
            <person name="Tunlid A."/>
            <person name="Henrissat B."/>
            <person name="Grigoriev I.V."/>
            <person name="Hibbett D.S."/>
            <person name="Martin F."/>
            <person name="Nordberg H.P."/>
            <person name="Cantor M.N."/>
            <person name="Hua S.X."/>
        </authorList>
    </citation>
    <scope>NUCLEOTIDE SEQUENCE [LARGE SCALE GENOMIC DNA]</scope>
    <source>
        <strain evidence="3 4">LaAM-08-1</strain>
    </source>
</reference>
<dbReference type="GO" id="GO:0006396">
    <property type="term" value="P:RNA processing"/>
    <property type="evidence" value="ECO:0007669"/>
    <property type="project" value="InterPro"/>
</dbReference>
<dbReference type="HOGENOM" id="CLU_121535_0_0_1"/>
<dbReference type="PROSITE" id="PS00517">
    <property type="entry name" value="RNASE_3_1"/>
    <property type="match status" value="1"/>
</dbReference>
<dbReference type="EMBL" id="KN838559">
    <property type="protein sequence ID" value="KIK05492.1"/>
    <property type="molecule type" value="Genomic_DNA"/>
</dbReference>
<evidence type="ECO:0000313" key="3">
    <source>
        <dbReference type="EMBL" id="KIK05492.1"/>
    </source>
</evidence>
<evidence type="ECO:0000313" key="4">
    <source>
        <dbReference type="Proteomes" id="UP000054477"/>
    </source>
</evidence>
<sequence length="202" mass="22548">MAAFPFQKGTAPDSIQRHVVEKVYASDFVFELPLLSDTAWSSICNNSAERDRLEFVGDALMSGAVSEELYRIRLQGSPGFYTNARSALTANSTFAHLMHRLGHHDIHDAVKPAGDAFETIIAAFRNETSTEAFQQWFRDNFTQLIHAACAAYDSWAHSSKPRSKGRGGNIKQRRLLDKAKHRQKAKKRALGLSSSWPLSLPT</sequence>
<reference evidence="4" key="2">
    <citation type="submission" date="2015-01" db="EMBL/GenBank/DDBJ databases">
        <title>Evolutionary Origins and Diversification of the Mycorrhizal Mutualists.</title>
        <authorList>
            <consortium name="DOE Joint Genome Institute"/>
            <consortium name="Mycorrhizal Genomics Consortium"/>
            <person name="Kohler A."/>
            <person name="Kuo A."/>
            <person name="Nagy L.G."/>
            <person name="Floudas D."/>
            <person name="Copeland A."/>
            <person name="Barry K.W."/>
            <person name="Cichocki N."/>
            <person name="Veneault-Fourrey C."/>
            <person name="LaButti K."/>
            <person name="Lindquist E.A."/>
            <person name="Lipzen A."/>
            <person name="Lundell T."/>
            <person name="Morin E."/>
            <person name="Murat C."/>
            <person name="Riley R."/>
            <person name="Ohm R."/>
            <person name="Sun H."/>
            <person name="Tunlid A."/>
            <person name="Henrissat B."/>
            <person name="Grigoriev I.V."/>
            <person name="Hibbett D.S."/>
            <person name="Martin F."/>
        </authorList>
    </citation>
    <scope>NUCLEOTIDE SEQUENCE [LARGE SCALE GENOMIC DNA]</scope>
    <source>
        <strain evidence="4">LaAM-08-1</strain>
    </source>
</reference>
<dbReference type="Gene3D" id="1.10.1520.10">
    <property type="entry name" value="Ribonuclease III domain"/>
    <property type="match status" value="1"/>
</dbReference>
<protein>
    <recommendedName>
        <fullName evidence="2">RNase III domain-containing protein</fullName>
    </recommendedName>
</protein>
<feature type="compositionally biased region" description="Basic residues" evidence="1">
    <location>
        <begin position="179"/>
        <end position="189"/>
    </location>
</feature>
<dbReference type="SUPFAM" id="SSF69065">
    <property type="entry name" value="RNase III domain-like"/>
    <property type="match status" value="1"/>
</dbReference>
<dbReference type="OrthoDB" id="416741at2759"/>
<evidence type="ECO:0000259" key="2">
    <source>
        <dbReference type="PROSITE" id="PS50142"/>
    </source>
</evidence>
<feature type="domain" description="RNase III" evidence="2">
    <location>
        <begin position="41"/>
        <end position="105"/>
    </location>
</feature>
<proteinExistence type="predicted"/>
<organism evidence="3 4">
    <name type="scientific">Laccaria amethystina LaAM-08-1</name>
    <dbReference type="NCBI Taxonomy" id="1095629"/>
    <lineage>
        <taxon>Eukaryota</taxon>
        <taxon>Fungi</taxon>
        <taxon>Dikarya</taxon>
        <taxon>Basidiomycota</taxon>
        <taxon>Agaricomycotina</taxon>
        <taxon>Agaricomycetes</taxon>
        <taxon>Agaricomycetidae</taxon>
        <taxon>Agaricales</taxon>
        <taxon>Agaricineae</taxon>
        <taxon>Hydnangiaceae</taxon>
        <taxon>Laccaria</taxon>
    </lineage>
</organism>
<dbReference type="InterPro" id="IPR036389">
    <property type="entry name" value="RNase_III_sf"/>
</dbReference>